<reference evidence="5" key="1">
    <citation type="submission" date="2022-10" db="EMBL/GenBank/DDBJ databases">
        <title>The WGS of Solirubrobacter ginsenosidimutans DSM 21036.</title>
        <authorList>
            <person name="Jiang Z."/>
        </authorList>
    </citation>
    <scope>NUCLEOTIDE SEQUENCE</scope>
    <source>
        <strain evidence="5">DSM 21036</strain>
    </source>
</reference>
<comment type="caution">
    <text evidence="5">The sequence shown here is derived from an EMBL/GenBank/DDBJ whole genome shotgun (WGS) entry which is preliminary data.</text>
</comment>
<dbReference type="Gene3D" id="3.40.50.880">
    <property type="match status" value="1"/>
</dbReference>
<dbReference type="InterPro" id="IPR052158">
    <property type="entry name" value="INH-QAR"/>
</dbReference>
<evidence type="ECO:0000313" key="5">
    <source>
        <dbReference type="EMBL" id="MDA0166870.1"/>
    </source>
</evidence>
<dbReference type="SUPFAM" id="SSF46689">
    <property type="entry name" value="Homeodomain-like"/>
    <property type="match status" value="2"/>
</dbReference>
<dbReference type="GO" id="GO:0043565">
    <property type="term" value="F:sequence-specific DNA binding"/>
    <property type="evidence" value="ECO:0007669"/>
    <property type="project" value="InterPro"/>
</dbReference>
<dbReference type="InterPro" id="IPR029062">
    <property type="entry name" value="Class_I_gatase-like"/>
</dbReference>
<gene>
    <name evidence="5" type="ORF">OM076_41800</name>
</gene>
<dbReference type="GO" id="GO:0003700">
    <property type="term" value="F:DNA-binding transcription factor activity"/>
    <property type="evidence" value="ECO:0007669"/>
    <property type="project" value="InterPro"/>
</dbReference>
<dbReference type="PANTHER" id="PTHR43130">
    <property type="entry name" value="ARAC-FAMILY TRANSCRIPTIONAL REGULATOR"/>
    <property type="match status" value="1"/>
</dbReference>
<dbReference type="InterPro" id="IPR018062">
    <property type="entry name" value="HTH_AraC-typ_CS"/>
</dbReference>
<dbReference type="InterPro" id="IPR002818">
    <property type="entry name" value="DJ-1/PfpI"/>
</dbReference>
<feature type="domain" description="HTH araC/xylS-type" evidence="4">
    <location>
        <begin position="212"/>
        <end position="310"/>
    </location>
</feature>
<keyword evidence="6" id="KW-1185">Reference proteome</keyword>
<dbReference type="PANTHER" id="PTHR43130:SF3">
    <property type="entry name" value="HTH-TYPE TRANSCRIPTIONAL REGULATOR RV1931C"/>
    <property type="match status" value="1"/>
</dbReference>
<dbReference type="PROSITE" id="PS00041">
    <property type="entry name" value="HTH_ARAC_FAMILY_1"/>
    <property type="match status" value="1"/>
</dbReference>
<dbReference type="PROSITE" id="PS01124">
    <property type="entry name" value="HTH_ARAC_FAMILY_2"/>
    <property type="match status" value="1"/>
</dbReference>
<keyword evidence="3" id="KW-0804">Transcription</keyword>
<dbReference type="InterPro" id="IPR018060">
    <property type="entry name" value="HTH_AraC"/>
</dbReference>
<protein>
    <submittedName>
        <fullName evidence="5">Helix-turn-helix domain-containing protein</fullName>
    </submittedName>
</protein>
<keyword evidence="1" id="KW-0805">Transcription regulation</keyword>
<evidence type="ECO:0000313" key="6">
    <source>
        <dbReference type="Proteomes" id="UP001149140"/>
    </source>
</evidence>
<dbReference type="Pfam" id="PF12833">
    <property type="entry name" value="HTH_18"/>
    <property type="match status" value="1"/>
</dbReference>
<evidence type="ECO:0000256" key="3">
    <source>
        <dbReference type="ARBA" id="ARBA00023163"/>
    </source>
</evidence>
<organism evidence="5 6">
    <name type="scientific">Solirubrobacter ginsenosidimutans</name>
    <dbReference type="NCBI Taxonomy" id="490573"/>
    <lineage>
        <taxon>Bacteria</taxon>
        <taxon>Bacillati</taxon>
        <taxon>Actinomycetota</taxon>
        <taxon>Thermoleophilia</taxon>
        <taxon>Solirubrobacterales</taxon>
        <taxon>Solirubrobacteraceae</taxon>
        <taxon>Solirubrobacter</taxon>
    </lineage>
</organism>
<sequence>MPPTHRIAVLALDAVVPLDLAIPAQVFGNYAEVPYTVTVCGAAAGPLRTSAGFDVVTQAGPEGLAAADTVLVPGFTPHLRVPDAPVLDALRAAQARGARMVSICTGAFALAAAGILDGRRATTHWRDAADLAARHPRIDVEPGVLYIDDGDVLTSAGVAAGLDLCLHILRRDHGAALANAIARRIVVPPHREGGQAQYVDRPVPDHAGGSLADTRAWALTRLHEPLTVRTLAAHAHVSERTFARRFSAETGVPVLRWLLAQRVDAARAALESTDAGIDEIAHRCGFGTAANLRKHFRRAVSTTPTAYRRAFAAT</sequence>
<evidence type="ECO:0000256" key="1">
    <source>
        <dbReference type="ARBA" id="ARBA00023015"/>
    </source>
</evidence>
<dbReference type="Pfam" id="PF01965">
    <property type="entry name" value="DJ-1_PfpI"/>
    <property type="match status" value="1"/>
</dbReference>
<dbReference type="AlphaFoldDB" id="A0A9X3N1X2"/>
<evidence type="ECO:0000259" key="4">
    <source>
        <dbReference type="PROSITE" id="PS01124"/>
    </source>
</evidence>
<dbReference type="CDD" id="cd03137">
    <property type="entry name" value="GATase1_AraC_1"/>
    <property type="match status" value="1"/>
</dbReference>
<dbReference type="EMBL" id="JAPDOD010000079">
    <property type="protein sequence ID" value="MDA0166870.1"/>
    <property type="molecule type" value="Genomic_DNA"/>
</dbReference>
<accession>A0A9X3N1X2</accession>
<dbReference type="Proteomes" id="UP001149140">
    <property type="component" value="Unassembled WGS sequence"/>
</dbReference>
<evidence type="ECO:0000256" key="2">
    <source>
        <dbReference type="ARBA" id="ARBA00023125"/>
    </source>
</evidence>
<dbReference type="RefSeq" id="WP_270046123.1">
    <property type="nucleotide sequence ID" value="NZ_JAPDOD010000079.1"/>
</dbReference>
<keyword evidence="2" id="KW-0238">DNA-binding</keyword>
<dbReference type="InterPro" id="IPR009057">
    <property type="entry name" value="Homeodomain-like_sf"/>
</dbReference>
<dbReference type="SMART" id="SM00342">
    <property type="entry name" value="HTH_ARAC"/>
    <property type="match status" value="1"/>
</dbReference>
<dbReference type="SUPFAM" id="SSF52317">
    <property type="entry name" value="Class I glutamine amidotransferase-like"/>
    <property type="match status" value="1"/>
</dbReference>
<proteinExistence type="predicted"/>
<dbReference type="Gene3D" id="1.10.10.60">
    <property type="entry name" value="Homeodomain-like"/>
    <property type="match status" value="1"/>
</dbReference>
<name>A0A9X3N1X2_9ACTN</name>